<evidence type="ECO:0000313" key="9">
    <source>
        <dbReference type="Proteomes" id="UP000030011"/>
    </source>
</evidence>
<dbReference type="InterPro" id="IPR036136">
    <property type="entry name" value="Nit/Sulf_reduc_fer-like_dom_sf"/>
</dbReference>
<dbReference type="InterPro" id="IPR045854">
    <property type="entry name" value="NO2/SO3_Rdtase_4Fe4S_sf"/>
</dbReference>
<dbReference type="PANTHER" id="PTHR32439">
    <property type="entry name" value="FERREDOXIN--NITRITE REDUCTASE, CHLOROPLASTIC"/>
    <property type="match status" value="1"/>
</dbReference>
<feature type="domain" description="Nitrite/Sulfite reductase ferredoxin-like" evidence="7">
    <location>
        <begin position="29"/>
        <end position="75"/>
    </location>
</feature>
<dbReference type="InterPro" id="IPR005117">
    <property type="entry name" value="NiRdtase/SiRdtase_haem-b_fer"/>
</dbReference>
<keyword evidence="4" id="KW-0560">Oxidoreductase</keyword>
<organism evidence="8 9">
    <name type="scientific">Knoellia subterranea KCTC 19937</name>
    <dbReference type="NCBI Taxonomy" id="1385521"/>
    <lineage>
        <taxon>Bacteria</taxon>
        <taxon>Bacillati</taxon>
        <taxon>Actinomycetota</taxon>
        <taxon>Actinomycetes</taxon>
        <taxon>Micrococcales</taxon>
        <taxon>Intrasporangiaceae</taxon>
        <taxon>Knoellia</taxon>
    </lineage>
</organism>
<dbReference type="SUPFAM" id="SSF56014">
    <property type="entry name" value="Nitrite and sulphite reductase 4Fe-4S domain-like"/>
    <property type="match status" value="1"/>
</dbReference>
<dbReference type="EMBL" id="AVPK01000008">
    <property type="protein sequence ID" value="KGN36811.1"/>
    <property type="molecule type" value="Genomic_DNA"/>
</dbReference>
<dbReference type="STRING" id="1385521.N803_17520"/>
<evidence type="ECO:0000256" key="4">
    <source>
        <dbReference type="ARBA" id="ARBA00023002"/>
    </source>
</evidence>
<gene>
    <name evidence="8" type="ORF">N803_17520</name>
</gene>
<dbReference type="GO" id="GO:0046872">
    <property type="term" value="F:metal ion binding"/>
    <property type="evidence" value="ECO:0007669"/>
    <property type="project" value="UniProtKB-KW"/>
</dbReference>
<keyword evidence="9" id="KW-1185">Reference proteome</keyword>
<dbReference type="PANTHER" id="PTHR32439:SF9">
    <property type="entry name" value="BLR3264 PROTEIN"/>
    <property type="match status" value="1"/>
</dbReference>
<dbReference type="GO" id="GO:0051539">
    <property type="term" value="F:4 iron, 4 sulfur cluster binding"/>
    <property type="evidence" value="ECO:0007669"/>
    <property type="project" value="UniProtKB-KW"/>
</dbReference>
<evidence type="ECO:0000259" key="7">
    <source>
        <dbReference type="Pfam" id="PF03460"/>
    </source>
</evidence>
<evidence type="ECO:0000256" key="1">
    <source>
        <dbReference type="ARBA" id="ARBA00022485"/>
    </source>
</evidence>
<keyword evidence="1" id="KW-0004">4Fe-4S</keyword>
<proteinExistence type="predicted"/>
<evidence type="ECO:0000313" key="8">
    <source>
        <dbReference type="EMBL" id="KGN36811.1"/>
    </source>
</evidence>
<sequence>MTAVSDPSTTRAPADRCPGLLRPFLADDGALVRLRMPGGRVAPSVLSEVVAIAERFGAPVVQMTSRGNLQVRALPSPLPPAFVEAIEATGLLPSATHERVRNVVAAPLARELDGMVAAFDAALVADPVLARLPGRFLFAFSDASGSVLSERWDIAYQQFSADSGVVYAGGLASEVALGDAVPAMIDAARRFVEIAPEGAWNVRDLPPTLLPDLLPSWDTPREAPKRPNRAIRRPLRPGVVGPDVVAGVPLGMLTRQHVAAFAEVAGPDAPAVVTAWRSVVVRDGAARVDVLRDAGLVIEAAGPWSRLSACVGAPSCRRTTVPTLDLARSAAELVAARRLPSTQDVHVVGCERRCGTGVSDHVLVAPPTVDHVVTSLTQVPIGGET</sequence>
<keyword evidence="3" id="KW-0479">Metal-binding</keyword>
<dbReference type="eggNOG" id="COG0155">
    <property type="taxonomic scope" value="Bacteria"/>
</dbReference>
<dbReference type="Pfam" id="PF03460">
    <property type="entry name" value="NIR_SIR_ferr"/>
    <property type="match status" value="1"/>
</dbReference>
<reference evidence="8 9" key="1">
    <citation type="submission" date="2013-08" db="EMBL/GenBank/DDBJ databases">
        <title>The genome sequence of Knoellia subterranea.</title>
        <authorList>
            <person name="Zhu W."/>
            <person name="Wang G."/>
        </authorList>
    </citation>
    <scope>NUCLEOTIDE SEQUENCE [LARGE SCALE GENOMIC DNA]</scope>
    <source>
        <strain evidence="8 9">KCTC 19937</strain>
    </source>
</reference>
<comment type="caution">
    <text evidence="8">The sequence shown here is derived from an EMBL/GenBank/DDBJ whole genome shotgun (WGS) entry which is preliminary data.</text>
</comment>
<dbReference type="GO" id="GO:0016491">
    <property type="term" value="F:oxidoreductase activity"/>
    <property type="evidence" value="ECO:0007669"/>
    <property type="project" value="UniProtKB-KW"/>
</dbReference>
<protein>
    <submittedName>
        <fullName evidence="8">Precorrin-3B synthase</fullName>
    </submittedName>
</protein>
<dbReference type="Proteomes" id="UP000030011">
    <property type="component" value="Unassembled WGS sequence"/>
</dbReference>
<keyword evidence="2" id="KW-0349">Heme</keyword>
<keyword evidence="6" id="KW-0411">Iron-sulfur</keyword>
<dbReference type="InterPro" id="IPR051329">
    <property type="entry name" value="NIR_SIR_4Fe-4S"/>
</dbReference>
<dbReference type="Gene3D" id="3.30.413.10">
    <property type="entry name" value="Sulfite Reductase Hemoprotein, domain 1"/>
    <property type="match status" value="1"/>
</dbReference>
<dbReference type="SUPFAM" id="SSF55124">
    <property type="entry name" value="Nitrite/Sulfite reductase N-terminal domain-like"/>
    <property type="match status" value="1"/>
</dbReference>
<dbReference type="Gene3D" id="3.90.480.10">
    <property type="entry name" value="Sulfite Reductase Hemoprotein,Domain 2"/>
    <property type="match status" value="1"/>
</dbReference>
<dbReference type="AlphaFoldDB" id="A0A0A0JMF1"/>
<evidence type="ECO:0000256" key="6">
    <source>
        <dbReference type="ARBA" id="ARBA00023014"/>
    </source>
</evidence>
<evidence type="ECO:0000256" key="3">
    <source>
        <dbReference type="ARBA" id="ARBA00022723"/>
    </source>
</evidence>
<accession>A0A0A0JMF1</accession>
<evidence type="ECO:0000256" key="5">
    <source>
        <dbReference type="ARBA" id="ARBA00023004"/>
    </source>
</evidence>
<evidence type="ECO:0000256" key="2">
    <source>
        <dbReference type="ARBA" id="ARBA00022617"/>
    </source>
</evidence>
<name>A0A0A0JMF1_9MICO</name>
<keyword evidence="5" id="KW-0408">Iron</keyword>